<dbReference type="GO" id="GO:0003824">
    <property type="term" value="F:catalytic activity"/>
    <property type="evidence" value="ECO:0007669"/>
    <property type="project" value="InterPro"/>
</dbReference>
<feature type="non-terminal residue" evidence="3">
    <location>
        <position position="106"/>
    </location>
</feature>
<accession>X0V3B0</accession>
<dbReference type="Gene3D" id="3.60.110.10">
    <property type="entry name" value="Carbon-nitrogen hydrolase"/>
    <property type="match status" value="1"/>
</dbReference>
<proteinExistence type="inferred from homology"/>
<protein>
    <recommendedName>
        <fullName evidence="2">CN hydrolase domain-containing protein</fullName>
    </recommendedName>
</protein>
<organism evidence="3">
    <name type="scientific">marine sediment metagenome</name>
    <dbReference type="NCBI Taxonomy" id="412755"/>
    <lineage>
        <taxon>unclassified sequences</taxon>
        <taxon>metagenomes</taxon>
        <taxon>ecological metagenomes</taxon>
    </lineage>
</organism>
<evidence type="ECO:0000313" key="3">
    <source>
        <dbReference type="EMBL" id="GAF95130.1"/>
    </source>
</evidence>
<dbReference type="Pfam" id="PF00795">
    <property type="entry name" value="CN_hydrolase"/>
    <property type="match status" value="1"/>
</dbReference>
<sequence length="106" mass="11135">MARPNLRAAAVQLSPRLLDRDGTTEKVVDAIERCGRDHVGLAVFPETIIPTYPYFAMVTAPAAIGELMARLHDQAVEVPGPVTETVGGAAGRAGTVVVLGVNERDG</sequence>
<comment type="caution">
    <text evidence="3">The sequence shown here is derived from an EMBL/GenBank/DDBJ whole genome shotgun (WGS) entry which is preliminary data.</text>
</comment>
<name>X0V3B0_9ZZZZ</name>
<dbReference type="InterPro" id="IPR044149">
    <property type="entry name" value="Nitrilases_CHs"/>
</dbReference>
<dbReference type="PANTHER" id="PTHR46044">
    <property type="entry name" value="NITRILASE"/>
    <property type="match status" value="1"/>
</dbReference>
<evidence type="ECO:0000259" key="2">
    <source>
        <dbReference type="PROSITE" id="PS50263"/>
    </source>
</evidence>
<feature type="domain" description="CN hydrolase" evidence="2">
    <location>
        <begin position="6"/>
        <end position="106"/>
    </location>
</feature>
<dbReference type="AlphaFoldDB" id="X0V3B0"/>
<dbReference type="EMBL" id="BARS01018496">
    <property type="protein sequence ID" value="GAF95130.1"/>
    <property type="molecule type" value="Genomic_DNA"/>
</dbReference>
<dbReference type="SUPFAM" id="SSF56317">
    <property type="entry name" value="Carbon-nitrogen hydrolase"/>
    <property type="match status" value="1"/>
</dbReference>
<gene>
    <name evidence="3" type="ORF">S01H1_30089</name>
</gene>
<dbReference type="PROSITE" id="PS50263">
    <property type="entry name" value="CN_HYDROLASE"/>
    <property type="match status" value="1"/>
</dbReference>
<reference evidence="3" key="1">
    <citation type="journal article" date="2014" name="Front. Microbiol.">
        <title>High frequency of phylogenetically diverse reductive dehalogenase-homologous genes in deep subseafloor sedimentary metagenomes.</title>
        <authorList>
            <person name="Kawai M."/>
            <person name="Futagami T."/>
            <person name="Toyoda A."/>
            <person name="Takaki Y."/>
            <person name="Nishi S."/>
            <person name="Hori S."/>
            <person name="Arai W."/>
            <person name="Tsubouchi T."/>
            <person name="Morono Y."/>
            <person name="Uchiyama I."/>
            <person name="Ito T."/>
            <person name="Fujiyama A."/>
            <person name="Inagaki F."/>
            <person name="Takami H."/>
        </authorList>
    </citation>
    <scope>NUCLEOTIDE SEQUENCE</scope>
    <source>
        <strain evidence="3">Expedition CK06-06</strain>
    </source>
</reference>
<evidence type="ECO:0000256" key="1">
    <source>
        <dbReference type="ARBA" id="ARBA00008129"/>
    </source>
</evidence>
<dbReference type="InterPro" id="IPR036526">
    <property type="entry name" value="C-N_Hydrolase_sf"/>
</dbReference>
<dbReference type="PANTHER" id="PTHR46044:SF1">
    <property type="entry name" value="CN HYDROLASE DOMAIN-CONTAINING PROTEIN"/>
    <property type="match status" value="1"/>
</dbReference>
<dbReference type="InterPro" id="IPR003010">
    <property type="entry name" value="C-N_Hydrolase"/>
</dbReference>
<comment type="similarity">
    <text evidence="1">Belongs to the carbon-nitrogen hydrolase superfamily. Nitrilase family.</text>
</comment>